<reference evidence="1 2" key="1">
    <citation type="journal article" date="2012" name="Stand. Genomic Sci.">
        <title>Genome sequence of the soil bacterium Saccharomonospora azurea type strain (NA-128(T)).</title>
        <authorList>
            <person name="Klenk H.P."/>
            <person name="Held B."/>
            <person name="Lucas S."/>
            <person name="Lapidus A."/>
            <person name="Copeland A."/>
            <person name="Hammon N."/>
            <person name="Pitluck S."/>
            <person name="Goodwin L.A."/>
            <person name="Han C."/>
            <person name="Tapia R."/>
            <person name="Brambilla E.M."/>
            <person name="Potter G."/>
            <person name="Land M."/>
            <person name="Ivanova N."/>
            <person name="Rohde M."/>
            <person name="Goker M."/>
            <person name="Detter J.C."/>
            <person name="Kyrpides N.C."/>
            <person name="Woyke T."/>
        </authorList>
    </citation>
    <scope>NUCLEOTIDE SEQUENCE [LARGE SCALE GENOMIC DNA]</scope>
    <source>
        <strain evidence="1 2">NA-128</strain>
    </source>
</reference>
<dbReference type="AlphaFoldDB" id="H8G5D9"/>
<evidence type="ECO:0000313" key="1">
    <source>
        <dbReference type="EMBL" id="EHY88175.1"/>
    </source>
</evidence>
<dbReference type="HOGENOM" id="CLU_3204913_0_0_11"/>
<accession>H8G5D9</accession>
<dbReference type="RefSeq" id="WP_005439645.1">
    <property type="nucleotide sequence ID" value="NZ_CM001466.1"/>
</dbReference>
<gene>
    <name evidence="1" type="ORF">SacazDRAFT_01239</name>
</gene>
<name>H8G5D9_9PSEU</name>
<dbReference type="Proteomes" id="UP000004705">
    <property type="component" value="Chromosome"/>
</dbReference>
<protein>
    <submittedName>
        <fullName evidence="1">Uncharacterized protein</fullName>
    </submittedName>
</protein>
<organism evidence="1 2">
    <name type="scientific">Saccharomonospora azurea NA-128</name>
    <dbReference type="NCBI Taxonomy" id="882081"/>
    <lineage>
        <taxon>Bacteria</taxon>
        <taxon>Bacillati</taxon>
        <taxon>Actinomycetota</taxon>
        <taxon>Actinomycetes</taxon>
        <taxon>Pseudonocardiales</taxon>
        <taxon>Pseudonocardiaceae</taxon>
        <taxon>Saccharomonospora</taxon>
    </lineage>
</organism>
<proteinExistence type="predicted"/>
<sequence length="45" mass="4958">MSRPTRAEQRRARRALFVQGVTILLALVVVSVTGRGRTTPAGDHR</sequence>
<dbReference type="EMBL" id="CM001466">
    <property type="protein sequence ID" value="EHY88175.1"/>
    <property type="molecule type" value="Genomic_DNA"/>
</dbReference>
<evidence type="ECO:0000313" key="2">
    <source>
        <dbReference type="Proteomes" id="UP000004705"/>
    </source>
</evidence>
<keyword evidence="2" id="KW-1185">Reference proteome</keyword>